<dbReference type="GO" id="GO:0005462">
    <property type="term" value="F:UDP-N-acetylglucosamine transmembrane transporter activity"/>
    <property type="evidence" value="ECO:0007669"/>
    <property type="project" value="TreeGrafter"/>
</dbReference>
<keyword evidence="6 8" id="KW-0472">Membrane</keyword>
<comment type="caution">
    <text evidence="9">The sequence shown here is derived from an EMBL/GenBank/DDBJ whole genome shotgun (WGS) entry which is preliminary data.</text>
</comment>
<dbReference type="OrthoDB" id="999962at2759"/>
<feature type="transmembrane region" description="Helical" evidence="8">
    <location>
        <begin position="243"/>
        <end position="262"/>
    </location>
</feature>
<evidence type="ECO:0000256" key="6">
    <source>
        <dbReference type="ARBA" id="ARBA00023136"/>
    </source>
</evidence>
<evidence type="ECO:0000256" key="2">
    <source>
        <dbReference type="ARBA" id="ARBA00022448"/>
    </source>
</evidence>
<feature type="transmembrane region" description="Helical" evidence="8">
    <location>
        <begin position="134"/>
        <end position="155"/>
    </location>
</feature>
<evidence type="ECO:0000256" key="8">
    <source>
        <dbReference type="SAM" id="Phobius"/>
    </source>
</evidence>
<keyword evidence="5 8" id="KW-1133">Transmembrane helix</keyword>
<accession>A0A0G2DWF8</accession>
<dbReference type="AlphaFoldDB" id="A0A0G2DWF8"/>
<evidence type="ECO:0000256" key="1">
    <source>
        <dbReference type="ARBA" id="ARBA00004127"/>
    </source>
</evidence>
<evidence type="ECO:0000313" key="9">
    <source>
        <dbReference type="EMBL" id="KKY14954.1"/>
    </source>
</evidence>
<evidence type="ECO:0000313" key="10">
    <source>
        <dbReference type="Proteomes" id="UP000053317"/>
    </source>
</evidence>
<feature type="transmembrane region" description="Helical" evidence="8">
    <location>
        <begin position="70"/>
        <end position="89"/>
    </location>
</feature>
<dbReference type="InterPro" id="IPR013657">
    <property type="entry name" value="SCL35B1-4/HUT1"/>
</dbReference>
<reference evidence="9 10" key="2">
    <citation type="submission" date="2015-05" db="EMBL/GenBank/DDBJ databases">
        <authorList>
            <person name="Morales-Cruz A."/>
            <person name="Amrine K.C."/>
            <person name="Cantu D."/>
        </authorList>
    </citation>
    <scope>NUCLEOTIDE SEQUENCE [LARGE SCALE GENOMIC DNA]</scope>
    <source>
        <strain evidence="9">UCRPC4</strain>
    </source>
</reference>
<protein>
    <submittedName>
        <fullName evidence="9">Putative upd c transporter (Mnn2-2)</fullName>
    </submittedName>
</protein>
<organism evidence="9 10">
    <name type="scientific">Phaeomoniella chlamydospora</name>
    <name type="common">Phaeoacremonium chlamydosporum</name>
    <dbReference type="NCBI Taxonomy" id="158046"/>
    <lineage>
        <taxon>Eukaryota</taxon>
        <taxon>Fungi</taxon>
        <taxon>Dikarya</taxon>
        <taxon>Ascomycota</taxon>
        <taxon>Pezizomycotina</taxon>
        <taxon>Eurotiomycetes</taxon>
        <taxon>Chaetothyriomycetidae</taxon>
        <taxon>Phaeomoniellales</taxon>
        <taxon>Phaeomoniellaceae</taxon>
        <taxon>Phaeomoniella</taxon>
    </lineage>
</organism>
<dbReference type="EMBL" id="LCWF01000199">
    <property type="protein sequence ID" value="KKY14954.1"/>
    <property type="molecule type" value="Genomic_DNA"/>
</dbReference>
<proteinExistence type="predicted"/>
<feature type="transmembrane region" description="Helical" evidence="8">
    <location>
        <begin position="162"/>
        <end position="180"/>
    </location>
</feature>
<gene>
    <name evidence="9" type="ORF">UCRPC4_g06541</name>
</gene>
<name>A0A0G2DWF8_PHACM</name>
<feature type="region of interest" description="Disordered" evidence="7">
    <location>
        <begin position="421"/>
        <end position="452"/>
    </location>
</feature>
<comment type="subcellular location">
    <subcellularLocation>
        <location evidence="1">Endomembrane system</location>
        <topology evidence="1">Multi-pass membrane protein</topology>
    </subcellularLocation>
</comment>
<keyword evidence="4 8" id="KW-0812">Transmembrane</keyword>
<keyword evidence="2" id="KW-0813">Transport</keyword>
<dbReference type="GO" id="GO:0005789">
    <property type="term" value="C:endoplasmic reticulum membrane"/>
    <property type="evidence" value="ECO:0007669"/>
    <property type="project" value="TreeGrafter"/>
</dbReference>
<dbReference type="PANTHER" id="PTHR10778">
    <property type="entry name" value="SOLUTE CARRIER FAMILY 35 MEMBER B"/>
    <property type="match status" value="1"/>
</dbReference>
<dbReference type="Pfam" id="PF08449">
    <property type="entry name" value="UAA"/>
    <property type="match status" value="1"/>
</dbReference>
<dbReference type="GO" id="GO:0000139">
    <property type="term" value="C:Golgi membrane"/>
    <property type="evidence" value="ECO:0007669"/>
    <property type="project" value="TreeGrafter"/>
</dbReference>
<reference evidence="9 10" key="1">
    <citation type="submission" date="2015-05" db="EMBL/GenBank/DDBJ databases">
        <title>Distinctive expansion of gene families associated with plant cell wall degradation and secondary metabolism in the genomes of grapevine trunk pathogens.</title>
        <authorList>
            <person name="Lawrence D.P."/>
            <person name="Travadon R."/>
            <person name="Rolshausen P.E."/>
            <person name="Baumgartner K."/>
        </authorList>
    </citation>
    <scope>NUCLEOTIDE SEQUENCE [LARGE SCALE GENOMIC DNA]</scope>
    <source>
        <strain evidence="9">UCRPC4</strain>
    </source>
</reference>
<keyword evidence="3" id="KW-0762">Sugar transport</keyword>
<sequence length="452" mass="49430">MMGTSSRDEMSGKKEQSLTKKDPSLTAALAQATLPQWLTVSLMLSLIFGGCCANVLALEALIREVPGSGTLITFAQFLLTSLVTLPNYVSWSRGSRNFYLKERGIPFRKWLIYTAFFVTINILNNKAFDYKISLPLHVILRSAGPVTSMSVGFLFGRRYSKTQIFAVFLLTIGVVLAALADAQAKGSKISFTNNAAKDTFKSTQSRPDSSTTGFIFLFVALLLSALMGVYTDRVYSRYGRNHWGENLFYSHTLSLPLFFFQYSDLKFEFSKMLLSQPLTIFTTPTTSAQLSHSLIPSLILSIPSQPIFLLLNALTQYLCIRGVNLLSAKSSSLTVTIVLNVRKLVSLLLSIWLFGNKLPTGVMIGAIIVFLGAGIYALPKSKSTTTKTSLDPTGNGQTNSITIGTGAAMQSLDERVRSELNESNGRAPAVMKGRARQRKATTGKGAIQISEL</sequence>
<feature type="transmembrane region" description="Helical" evidence="8">
    <location>
        <begin position="37"/>
        <end position="58"/>
    </location>
</feature>
<dbReference type="GO" id="GO:0005464">
    <property type="term" value="F:UDP-xylose transmembrane transporter activity"/>
    <property type="evidence" value="ECO:0007669"/>
    <property type="project" value="TreeGrafter"/>
</dbReference>
<dbReference type="PANTHER" id="PTHR10778:SF4">
    <property type="entry name" value="NUCLEOTIDE SUGAR TRANSPORTER SLC35B4"/>
    <property type="match status" value="1"/>
</dbReference>
<dbReference type="NCBIfam" id="TIGR00803">
    <property type="entry name" value="nst"/>
    <property type="match status" value="1"/>
</dbReference>
<feature type="transmembrane region" description="Helical" evidence="8">
    <location>
        <begin position="110"/>
        <end position="128"/>
    </location>
</feature>
<evidence type="ECO:0000256" key="4">
    <source>
        <dbReference type="ARBA" id="ARBA00022692"/>
    </source>
</evidence>
<dbReference type="Proteomes" id="UP000053317">
    <property type="component" value="Unassembled WGS sequence"/>
</dbReference>
<feature type="transmembrane region" description="Helical" evidence="8">
    <location>
        <begin position="294"/>
        <end position="320"/>
    </location>
</feature>
<feature type="transmembrane region" description="Helical" evidence="8">
    <location>
        <begin position="332"/>
        <end position="354"/>
    </location>
</feature>
<evidence type="ECO:0000256" key="5">
    <source>
        <dbReference type="ARBA" id="ARBA00022989"/>
    </source>
</evidence>
<evidence type="ECO:0000256" key="7">
    <source>
        <dbReference type="SAM" id="MobiDB-lite"/>
    </source>
</evidence>
<keyword evidence="10" id="KW-1185">Reference proteome</keyword>
<feature type="transmembrane region" description="Helical" evidence="8">
    <location>
        <begin position="360"/>
        <end position="378"/>
    </location>
</feature>
<feature type="transmembrane region" description="Helical" evidence="8">
    <location>
        <begin position="213"/>
        <end position="231"/>
    </location>
</feature>
<evidence type="ECO:0000256" key="3">
    <source>
        <dbReference type="ARBA" id="ARBA00022597"/>
    </source>
</evidence>